<dbReference type="AlphaFoldDB" id="A0A392SIU7"/>
<name>A0A392SIU7_9FABA</name>
<sequence length="55" mass="6386">MGKFTVTSAYKLLAGHYVNASEQKWTKIWNIDAAERVRVFMWQILTEIWNIGAAK</sequence>
<accession>A0A392SIU7</accession>
<keyword evidence="2" id="KW-1185">Reference proteome</keyword>
<proteinExistence type="predicted"/>
<protein>
    <recommendedName>
        <fullName evidence="3">Reverse transcriptase zinc-binding domain-containing protein</fullName>
    </recommendedName>
</protein>
<evidence type="ECO:0000313" key="2">
    <source>
        <dbReference type="Proteomes" id="UP000265520"/>
    </source>
</evidence>
<evidence type="ECO:0000313" key="1">
    <source>
        <dbReference type="EMBL" id="MCI48372.1"/>
    </source>
</evidence>
<evidence type="ECO:0008006" key="3">
    <source>
        <dbReference type="Google" id="ProtNLM"/>
    </source>
</evidence>
<organism evidence="1 2">
    <name type="scientific">Trifolium medium</name>
    <dbReference type="NCBI Taxonomy" id="97028"/>
    <lineage>
        <taxon>Eukaryota</taxon>
        <taxon>Viridiplantae</taxon>
        <taxon>Streptophyta</taxon>
        <taxon>Embryophyta</taxon>
        <taxon>Tracheophyta</taxon>
        <taxon>Spermatophyta</taxon>
        <taxon>Magnoliopsida</taxon>
        <taxon>eudicotyledons</taxon>
        <taxon>Gunneridae</taxon>
        <taxon>Pentapetalae</taxon>
        <taxon>rosids</taxon>
        <taxon>fabids</taxon>
        <taxon>Fabales</taxon>
        <taxon>Fabaceae</taxon>
        <taxon>Papilionoideae</taxon>
        <taxon>50 kb inversion clade</taxon>
        <taxon>NPAAA clade</taxon>
        <taxon>Hologalegina</taxon>
        <taxon>IRL clade</taxon>
        <taxon>Trifolieae</taxon>
        <taxon>Trifolium</taxon>
    </lineage>
</organism>
<dbReference type="EMBL" id="LXQA010385919">
    <property type="protein sequence ID" value="MCI48372.1"/>
    <property type="molecule type" value="Genomic_DNA"/>
</dbReference>
<comment type="caution">
    <text evidence="1">The sequence shown here is derived from an EMBL/GenBank/DDBJ whole genome shotgun (WGS) entry which is preliminary data.</text>
</comment>
<feature type="non-terminal residue" evidence="1">
    <location>
        <position position="55"/>
    </location>
</feature>
<reference evidence="1 2" key="1">
    <citation type="journal article" date="2018" name="Front. Plant Sci.">
        <title>Red Clover (Trifolium pratense) and Zigzag Clover (T. medium) - A Picture of Genomic Similarities and Differences.</title>
        <authorList>
            <person name="Dluhosova J."/>
            <person name="Istvanek J."/>
            <person name="Nedelnik J."/>
            <person name="Repkova J."/>
        </authorList>
    </citation>
    <scope>NUCLEOTIDE SEQUENCE [LARGE SCALE GENOMIC DNA]</scope>
    <source>
        <strain evidence="2">cv. 10/8</strain>
        <tissue evidence="1">Leaf</tissue>
    </source>
</reference>
<dbReference type="Proteomes" id="UP000265520">
    <property type="component" value="Unassembled WGS sequence"/>
</dbReference>